<dbReference type="EMBL" id="CM000832">
    <property type="protein sequence ID" value="EET09404.1"/>
    <property type="molecule type" value="Genomic_DNA"/>
</dbReference>
<name>A0A0E1WAJ5_BURPE</name>
<dbReference type="Proteomes" id="UP000001812">
    <property type="component" value="Chromosome I"/>
</dbReference>
<gene>
    <name evidence="1" type="ORF">BURPS1710A_2373</name>
</gene>
<sequence>MSGGGPSVTSDAAIAIEACANATTSKPRAYAASATRASRAR</sequence>
<evidence type="ECO:0000313" key="1">
    <source>
        <dbReference type="EMBL" id="EET09404.1"/>
    </source>
</evidence>
<accession>A0A0E1WAJ5</accession>
<proteinExistence type="predicted"/>
<reference evidence="1" key="1">
    <citation type="submission" date="2009-05" db="EMBL/GenBank/DDBJ databases">
        <authorList>
            <person name="Harkins D.M."/>
            <person name="DeShazer D."/>
            <person name="Woods D.E."/>
            <person name="Brinkac L.M."/>
            <person name="Brown K.A."/>
            <person name="Hung G.C."/>
            <person name="Tuanyok A."/>
            <person name="Zhang B."/>
            <person name="Nierman W.C."/>
        </authorList>
    </citation>
    <scope>NUCLEOTIDE SEQUENCE [LARGE SCALE GENOMIC DNA]</scope>
    <source>
        <strain evidence="1">1710a</strain>
    </source>
</reference>
<protein>
    <submittedName>
        <fullName evidence="1">Uncharacterized protein</fullName>
    </submittedName>
</protein>
<dbReference type="AlphaFoldDB" id="A0A0E1WAJ5"/>
<dbReference type="HOGENOM" id="CLU_3266936_0_0_4"/>
<organism evidence="1">
    <name type="scientific">Burkholderia pseudomallei 1710a</name>
    <dbReference type="NCBI Taxonomy" id="320371"/>
    <lineage>
        <taxon>Bacteria</taxon>
        <taxon>Pseudomonadati</taxon>
        <taxon>Pseudomonadota</taxon>
        <taxon>Betaproteobacteria</taxon>
        <taxon>Burkholderiales</taxon>
        <taxon>Burkholderiaceae</taxon>
        <taxon>Burkholderia</taxon>
        <taxon>pseudomallei group</taxon>
    </lineage>
</organism>